<dbReference type="Pfam" id="PF12833">
    <property type="entry name" value="HTH_18"/>
    <property type="match status" value="1"/>
</dbReference>
<dbReference type="InterPro" id="IPR018060">
    <property type="entry name" value="HTH_AraC"/>
</dbReference>
<dbReference type="AlphaFoldDB" id="A0A366HYM9"/>
<reference evidence="5 6" key="1">
    <citation type="submission" date="2018-06" db="EMBL/GenBank/DDBJ databases">
        <title>Genomic Encyclopedia of Type Strains, Phase IV (KMG-IV): sequencing the most valuable type-strain genomes for metagenomic binning, comparative biology and taxonomic classification.</title>
        <authorList>
            <person name="Goeker M."/>
        </authorList>
    </citation>
    <scope>NUCLEOTIDE SEQUENCE [LARGE SCALE GENOMIC DNA]</scope>
    <source>
        <strain evidence="5 6">DSM 30166</strain>
    </source>
</reference>
<keyword evidence="1" id="KW-0805">Transcription regulation</keyword>
<dbReference type="OrthoDB" id="6057514at2"/>
<gene>
    <name evidence="5" type="ORF">DES54_1465</name>
</gene>
<dbReference type="Proteomes" id="UP000253046">
    <property type="component" value="Unassembled WGS sequence"/>
</dbReference>
<dbReference type="EMBL" id="QNRY01000046">
    <property type="protein sequence ID" value="RBP58769.1"/>
    <property type="molecule type" value="Genomic_DNA"/>
</dbReference>
<evidence type="ECO:0000256" key="3">
    <source>
        <dbReference type="ARBA" id="ARBA00023163"/>
    </source>
</evidence>
<evidence type="ECO:0000256" key="2">
    <source>
        <dbReference type="ARBA" id="ARBA00023125"/>
    </source>
</evidence>
<evidence type="ECO:0000259" key="4">
    <source>
        <dbReference type="PROSITE" id="PS01124"/>
    </source>
</evidence>
<keyword evidence="2" id="KW-0238">DNA-binding</keyword>
<proteinExistence type="predicted"/>
<comment type="caution">
    <text evidence="5">The sequence shown here is derived from an EMBL/GenBank/DDBJ whole genome shotgun (WGS) entry which is preliminary data.</text>
</comment>
<sequence length="318" mass="36529">MLPAYSNQPFKKITFNADLQQWESLLHVEYGLISHFAPSKVFNSHIRIKRNNIISIAHVCTDPIYLSVNDENVRDDALLFKIVLDGNVFIEEKHDIKKYPPGSILAVDPGSDFIEYFNDDTQLIVIRCLKKNLQNHLLNKRYDLLSEIDPQSSDAMLVKNIIMLAAQPDINLNNTLSLTLSHTIITMLDELAASIMPKSTNKESLANLTLIRVKQFIHKNLSDETLDAKKIADGVKLSINYPNRLFKNENTSLMRYVWTQRVILANTLLNDHHSSHMSIGEIAWQCGFVSQSHFCYLYKKHYDRNASQYRSREKINPA</sequence>
<organism evidence="5 6">
    <name type="scientific">Brenneria salicis ATCC 15712 = DSM 30166</name>
    <dbReference type="NCBI Taxonomy" id="714314"/>
    <lineage>
        <taxon>Bacteria</taxon>
        <taxon>Pseudomonadati</taxon>
        <taxon>Pseudomonadota</taxon>
        <taxon>Gammaproteobacteria</taxon>
        <taxon>Enterobacterales</taxon>
        <taxon>Pectobacteriaceae</taxon>
        <taxon>Brenneria</taxon>
    </lineage>
</organism>
<dbReference type="GO" id="GO:0043565">
    <property type="term" value="F:sequence-specific DNA binding"/>
    <property type="evidence" value="ECO:0007669"/>
    <property type="project" value="InterPro"/>
</dbReference>
<dbReference type="PANTHER" id="PTHR43280">
    <property type="entry name" value="ARAC-FAMILY TRANSCRIPTIONAL REGULATOR"/>
    <property type="match status" value="1"/>
</dbReference>
<accession>A0A366HYM9</accession>
<dbReference type="Gene3D" id="1.10.10.60">
    <property type="entry name" value="Homeodomain-like"/>
    <property type="match status" value="1"/>
</dbReference>
<dbReference type="GO" id="GO:0003700">
    <property type="term" value="F:DNA-binding transcription factor activity"/>
    <property type="evidence" value="ECO:0007669"/>
    <property type="project" value="InterPro"/>
</dbReference>
<dbReference type="SMART" id="SM00342">
    <property type="entry name" value="HTH_ARAC"/>
    <property type="match status" value="1"/>
</dbReference>
<protein>
    <submittedName>
        <fullName evidence="5">Helix-turn-helix protein</fullName>
    </submittedName>
</protein>
<evidence type="ECO:0000313" key="6">
    <source>
        <dbReference type="Proteomes" id="UP000253046"/>
    </source>
</evidence>
<feature type="domain" description="HTH araC/xylS-type" evidence="4">
    <location>
        <begin position="211"/>
        <end position="312"/>
    </location>
</feature>
<keyword evidence="3" id="KW-0804">Transcription</keyword>
<evidence type="ECO:0000256" key="1">
    <source>
        <dbReference type="ARBA" id="ARBA00023015"/>
    </source>
</evidence>
<dbReference type="SUPFAM" id="SSF46689">
    <property type="entry name" value="Homeodomain-like"/>
    <property type="match status" value="1"/>
</dbReference>
<dbReference type="InterPro" id="IPR009057">
    <property type="entry name" value="Homeodomain-like_sf"/>
</dbReference>
<dbReference type="RefSeq" id="WP_113868878.1">
    <property type="nucleotide sequence ID" value="NZ_AGJP01000001.1"/>
</dbReference>
<name>A0A366HYM9_9GAMM</name>
<evidence type="ECO:0000313" key="5">
    <source>
        <dbReference type="EMBL" id="RBP58769.1"/>
    </source>
</evidence>
<dbReference type="PROSITE" id="PS01124">
    <property type="entry name" value="HTH_ARAC_FAMILY_2"/>
    <property type="match status" value="1"/>
</dbReference>
<keyword evidence="6" id="KW-1185">Reference proteome</keyword>
<dbReference type="PANTHER" id="PTHR43280:SF31">
    <property type="entry name" value="TRANSCRIPTIONAL REGULATORY PROTEIN"/>
    <property type="match status" value="1"/>
</dbReference>